<dbReference type="Proteomes" id="UP001500839">
    <property type="component" value="Unassembled WGS sequence"/>
</dbReference>
<comment type="caution">
    <text evidence="2">The sequence shown here is derived from an EMBL/GenBank/DDBJ whole genome shotgun (WGS) entry which is preliminary data.</text>
</comment>
<feature type="domain" description="Peptidase M20 dimerisation" evidence="1">
    <location>
        <begin position="191"/>
        <end position="286"/>
    </location>
</feature>
<dbReference type="InterPro" id="IPR036264">
    <property type="entry name" value="Bact_exopeptidase_dim_dom"/>
</dbReference>
<dbReference type="EMBL" id="BAABKQ010000001">
    <property type="protein sequence ID" value="GAA4809863.1"/>
    <property type="molecule type" value="Genomic_DNA"/>
</dbReference>
<gene>
    <name evidence="2" type="ORF">GCM10023353_12480</name>
</gene>
<proteinExistence type="predicted"/>
<dbReference type="InterPro" id="IPR017439">
    <property type="entry name" value="Amidohydrolase"/>
</dbReference>
<reference evidence="3" key="1">
    <citation type="journal article" date="2019" name="Int. J. Syst. Evol. Microbiol.">
        <title>The Global Catalogue of Microorganisms (GCM) 10K type strain sequencing project: providing services to taxonomists for standard genome sequencing and annotation.</title>
        <authorList>
            <consortium name="The Broad Institute Genomics Platform"/>
            <consortium name="The Broad Institute Genome Sequencing Center for Infectious Disease"/>
            <person name="Wu L."/>
            <person name="Ma J."/>
        </authorList>
    </citation>
    <scope>NUCLEOTIDE SEQUENCE [LARGE SCALE GENOMIC DNA]</scope>
    <source>
        <strain evidence="3">JCM 18542</strain>
    </source>
</reference>
<name>A0ABP9CGJ5_9ACTN</name>
<organism evidence="2 3">
    <name type="scientific">Tomitella cavernea</name>
    <dbReference type="NCBI Taxonomy" id="1387982"/>
    <lineage>
        <taxon>Bacteria</taxon>
        <taxon>Bacillati</taxon>
        <taxon>Actinomycetota</taxon>
        <taxon>Actinomycetes</taxon>
        <taxon>Mycobacteriales</taxon>
        <taxon>Tomitella</taxon>
    </lineage>
</organism>
<evidence type="ECO:0000313" key="3">
    <source>
        <dbReference type="Proteomes" id="UP001500839"/>
    </source>
</evidence>
<dbReference type="Gene3D" id="3.40.630.10">
    <property type="entry name" value="Zn peptidases"/>
    <property type="match status" value="1"/>
</dbReference>
<dbReference type="PANTHER" id="PTHR11014">
    <property type="entry name" value="PEPTIDASE M20 FAMILY MEMBER"/>
    <property type="match status" value="1"/>
</dbReference>
<dbReference type="NCBIfam" id="TIGR01891">
    <property type="entry name" value="amidohydrolases"/>
    <property type="match status" value="1"/>
</dbReference>
<dbReference type="Gene3D" id="3.30.70.360">
    <property type="match status" value="1"/>
</dbReference>
<keyword evidence="3" id="KW-1185">Reference proteome</keyword>
<dbReference type="InterPro" id="IPR011650">
    <property type="entry name" value="Peptidase_M20_dimer"/>
</dbReference>
<sequence>MIAPAPAPAQLLADAEEMLPSLVALRRDLHRHPELGLHLPRTQQAVLRALDGLTGLEIVRGTATTSVVAVLRGARPGPTVLLRGDMDALPVAELADVEYKSVNDAMHACGHDLHTAGLVGAARLLHAARDTLAGTIVFMFQPGEEGHDGAQVMLDEGVLAAGGAPVAAFAVHVGPLDRGTFVTRPGPILAGAAELRITVRGSGGHGSQPHSAHDPIPAAAALVGALQSMVTRRFPALDPVVLSITRVRAGDALNVIPDTAEMAGTVRMVSPEAAAQLPDRIRETADGVAAAHGCTAEVEFDLGYPVTVNDPAETAAAVDDLALLVGAESLVAMPYPAMGSEDFSKVLQRVPGTYFFLGARPDDPPESARGEVNHSPRIVFDDAVLGTQSAALAWLAVRALQRHG</sequence>
<dbReference type="SUPFAM" id="SSF53187">
    <property type="entry name" value="Zn-dependent exopeptidases"/>
    <property type="match status" value="1"/>
</dbReference>
<dbReference type="SUPFAM" id="SSF55031">
    <property type="entry name" value="Bacterial exopeptidase dimerisation domain"/>
    <property type="match status" value="1"/>
</dbReference>
<dbReference type="CDD" id="cd03886">
    <property type="entry name" value="M20_Acy1"/>
    <property type="match status" value="1"/>
</dbReference>
<protein>
    <submittedName>
        <fullName evidence="2">M20 family metallopeptidase</fullName>
    </submittedName>
</protein>
<evidence type="ECO:0000313" key="2">
    <source>
        <dbReference type="EMBL" id="GAA4809863.1"/>
    </source>
</evidence>
<accession>A0ABP9CGJ5</accession>
<dbReference type="Pfam" id="PF01546">
    <property type="entry name" value="Peptidase_M20"/>
    <property type="match status" value="1"/>
</dbReference>
<dbReference type="PANTHER" id="PTHR11014:SF63">
    <property type="entry name" value="METALLOPEPTIDASE, PUTATIVE (AFU_ORTHOLOGUE AFUA_6G09600)-RELATED"/>
    <property type="match status" value="1"/>
</dbReference>
<dbReference type="RefSeq" id="WP_242474275.1">
    <property type="nucleotide sequence ID" value="NZ_BAABKQ010000001.1"/>
</dbReference>
<evidence type="ECO:0000259" key="1">
    <source>
        <dbReference type="Pfam" id="PF07687"/>
    </source>
</evidence>
<dbReference type="InterPro" id="IPR002933">
    <property type="entry name" value="Peptidase_M20"/>
</dbReference>
<dbReference type="PIRSF" id="PIRSF005962">
    <property type="entry name" value="Pept_M20D_amidohydro"/>
    <property type="match status" value="1"/>
</dbReference>
<dbReference type="Pfam" id="PF07687">
    <property type="entry name" value="M20_dimer"/>
    <property type="match status" value="1"/>
</dbReference>